<sequence>MKGERVAQLEPLLHSHPEGLRRAEIARRLGVHRSTISRYVDELKQYIDIYEENNLIKIKDKEGDENIALSVYESLAFNLSAEILATNSEFQNPHLASGLRKIAMNMRSYAPKISDNVINLAEQIDKQVQQKKESSKFNSILEVLIDSWVSGRIVRIIQMPNGFEPVETELAPYFIGFREEDSGGRNPISVTGRLRHTTEIITIDISTITSATILDETYTIPDNLKPFKLRENTEQYASIDMIPLRLKLKERSAMNVFHTVVHGTPEFDKLEDGTLICSMDVENSIELFLRIIQCGDSVEILSPESFKKKFCKMLNKILVIYQ</sequence>
<dbReference type="Proteomes" id="UP000005632">
    <property type="component" value="Chromosome"/>
</dbReference>
<dbReference type="PANTHER" id="PTHR34580">
    <property type="match status" value="1"/>
</dbReference>
<dbReference type="HOGENOM" id="CLU_041141_4_0_12"/>
<feature type="domain" description="HTH iclR-type" evidence="1">
    <location>
        <begin position="12"/>
        <end position="43"/>
    </location>
</feature>
<dbReference type="STRING" id="158190.SpiGrapes_1844"/>
<name>G8QY73_SPHPG</name>
<gene>
    <name evidence="2" type="ordered locus">SpiGrapes_1844</name>
</gene>
<accession>G8QY73</accession>
<dbReference type="Gene3D" id="1.10.10.10">
    <property type="entry name" value="Winged helix-like DNA-binding domain superfamily/Winged helix DNA-binding domain"/>
    <property type="match status" value="1"/>
</dbReference>
<dbReference type="InterPro" id="IPR051534">
    <property type="entry name" value="CBASS_pafABC_assoc_protein"/>
</dbReference>
<evidence type="ECO:0000259" key="1">
    <source>
        <dbReference type="Pfam" id="PF09339"/>
    </source>
</evidence>
<reference evidence="2 3" key="1">
    <citation type="submission" date="2011-11" db="EMBL/GenBank/DDBJ databases">
        <title>Complete sequence of Spirochaeta sp. grapes.</title>
        <authorList>
            <consortium name="US DOE Joint Genome Institute"/>
            <person name="Lucas S."/>
            <person name="Han J."/>
            <person name="Lapidus A."/>
            <person name="Cheng J.-F."/>
            <person name="Goodwin L."/>
            <person name="Pitluck S."/>
            <person name="Peters L."/>
            <person name="Ovchinnikova G."/>
            <person name="Munk A.C."/>
            <person name="Detter J.C."/>
            <person name="Han C."/>
            <person name="Tapia R."/>
            <person name="Land M."/>
            <person name="Hauser L."/>
            <person name="Kyrpides N."/>
            <person name="Ivanova N."/>
            <person name="Pagani I."/>
            <person name="Ritalahtilisa K."/>
            <person name="Loeffler F."/>
            <person name="Woyke T."/>
        </authorList>
    </citation>
    <scope>NUCLEOTIDE SEQUENCE [LARGE SCALE GENOMIC DNA]</scope>
    <source>
        <strain evidence="3">ATCC BAA-1885 / DSM 22778 / Grapes</strain>
    </source>
</reference>
<protein>
    <submittedName>
        <fullName evidence="2">Putative transcriptional regulator</fullName>
    </submittedName>
</protein>
<organism evidence="2 3">
    <name type="scientific">Sphaerochaeta pleomorpha (strain ATCC BAA-1885 / DSM 22778 / Grapes)</name>
    <dbReference type="NCBI Taxonomy" id="158190"/>
    <lineage>
        <taxon>Bacteria</taxon>
        <taxon>Pseudomonadati</taxon>
        <taxon>Spirochaetota</taxon>
        <taxon>Spirochaetia</taxon>
        <taxon>Spirochaetales</taxon>
        <taxon>Sphaerochaetaceae</taxon>
        <taxon>Sphaerochaeta</taxon>
    </lineage>
</organism>
<keyword evidence="3" id="KW-1185">Reference proteome</keyword>
<dbReference type="OrthoDB" id="367223at2"/>
<dbReference type="KEGG" id="sgp:SpiGrapes_1844"/>
<dbReference type="GO" id="GO:0006355">
    <property type="term" value="P:regulation of DNA-templated transcription"/>
    <property type="evidence" value="ECO:0007669"/>
    <property type="project" value="InterPro"/>
</dbReference>
<dbReference type="InterPro" id="IPR005471">
    <property type="entry name" value="Tscrpt_reg_IclR_N"/>
</dbReference>
<dbReference type="InterPro" id="IPR036388">
    <property type="entry name" value="WH-like_DNA-bd_sf"/>
</dbReference>
<dbReference type="AlphaFoldDB" id="G8QY73"/>
<dbReference type="GO" id="GO:0003677">
    <property type="term" value="F:DNA binding"/>
    <property type="evidence" value="ECO:0007669"/>
    <property type="project" value="InterPro"/>
</dbReference>
<dbReference type="eggNOG" id="COG2378">
    <property type="taxonomic scope" value="Bacteria"/>
</dbReference>
<proteinExistence type="predicted"/>
<dbReference type="EMBL" id="CP003155">
    <property type="protein sequence ID" value="AEV29638.1"/>
    <property type="molecule type" value="Genomic_DNA"/>
</dbReference>
<evidence type="ECO:0000313" key="2">
    <source>
        <dbReference type="EMBL" id="AEV29638.1"/>
    </source>
</evidence>
<dbReference type="Pfam" id="PF09339">
    <property type="entry name" value="HTH_IclR"/>
    <property type="match status" value="1"/>
</dbReference>
<evidence type="ECO:0000313" key="3">
    <source>
        <dbReference type="Proteomes" id="UP000005632"/>
    </source>
</evidence>
<dbReference type="PANTHER" id="PTHR34580:SF1">
    <property type="entry name" value="PROTEIN PAFC"/>
    <property type="match status" value="1"/>
</dbReference>
<dbReference type="RefSeq" id="WP_014270481.1">
    <property type="nucleotide sequence ID" value="NC_016633.1"/>
</dbReference>